<dbReference type="InterPro" id="IPR018527">
    <property type="entry name" value="Rubredoxin_Fe_BS"/>
</dbReference>
<keyword evidence="3 6" id="KW-0479">Metal-binding</keyword>
<dbReference type="PROSITE" id="PS00202">
    <property type="entry name" value="RUBREDOXIN"/>
    <property type="match status" value="1"/>
</dbReference>
<dbReference type="Gene3D" id="2.20.28.10">
    <property type="match status" value="1"/>
</dbReference>
<dbReference type="PIRSF" id="PIRSF000071">
    <property type="entry name" value="Rubredoxin"/>
    <property type="match status" value="1"/>
</dbReference>
<evidence type="ECO:0000256" key="4">
    <source>
        <dbReference type="ARBA" id="ARBA00022982"/>
    </source>
</evidence>
<dbReference type="InterPro" id="IPR024934">
    <property type="entry name" value="Rubredoxin-like_dom"/>
</dbReference>
<keyword evidence="4 6" id="KW-0249">Electron transport</keyword>
<dbReference type="InterPro" id="IPR024922">
    <property type="entry name" value="Rubredoxin"/>
</dbReference>
<evidence type="ECO:0000313" key="9">
    <source>
        <dbReference type="Proteomes" id="UP000623795"/>
    </source>
</evidence>
<dbReference type="InterPro" id="IPR024935">
    <property type="entry name" value="Rubredoxin_dom"/>
</dbReference>
<dbReference type="RefSeq" id="WP_169258115.1">
    <property type="nucleotide sequence ID" value="NZ_WTVN01000058.1"/>
</dbReference>
<gene>
    <name evidence="8" type="ORF">GPA22_21425</name>
</gene>
<organism evidence="8 9">
    <name type="scientific">Aromatoleum toluvorans</name>
    <dbReference type="NCBI Taxonomy" id="92002"/>
    <lineage>
        <taxon>Bacteria</taxon>
        <taxon>Pseudomonadati</taxon>
        <taxon>Pseudomonadota</taxon>
        <taxon>Betaproteobacteria</taxon>
        <taxon>Rhodocyclales</taxon>
        <taxon>Rhodocyclaceae</taxon>
        <taxon>Aromatoleum</taxon>
    </lineage>
</organism>
<evidence type="ECO:0000256" key="3">
    <source>
        <dbReference type="ARBA" id="ARBA00022723"/>
    </source>
</evidence>
<comment type="cofactor">
    <cofactor evidence="6">
        <name>Fe(3+)</name>
        <dbReference type="ChEBI" id="CHEBI:29034"/>
    </cofactor>
    <text evidence="6">Binds 1 Fe(3+) ion per subunit.</text>
</comment>
<feature type="domain" description="Rubredoxin-like" evidence="7">
    <location>
        <begin position="7"/>
        <end position="58"/>
    </location>
</feature>
<keyword evidence="5 6" id="KW-0408">Iron</keyword>
<dbReference type="SUPFAM" id="SSF57802">
    <property type="entry name" value="Rubredoxin-like"/>
    <property type="match status" value="1"/>
</dbReference>
<dbReference type="PANTHER" id="PTHR47627">
    <property type="entry name" value="RUBREDOXIN"/>
    <property type="match status" value="1"/>
</dbReference>
<keyword evidence="9" id="KW-1185">Reference proteome</keyword>
<evidence type="ECO:0000256" key="5">
    <source>
        <dbReference type="ARBA" id="ARBA00023004"/>
    </source>
</evidence>
<dbReference type="EMBL" id="WTVN01000058">
    <property type="protein sequence ID" value="NMG46285.1"/>
    <property type="molecule type" value="Genomic_DNA"/>
</dbReference>
<evidence type="ECO:0000256" key="6">
    <source>
        <dbReference type="PIRNR" id="PIRNR000071"/>
    </source>
</evidence>
<dbReference type="PRINTS" id="PR00163">
    <property type="entry name" value="RUBREDOXIN"/>
</dbReference>
<protein>
    <recommendedName>
        <fullName evidence="6">Rubredoxin</fullName>
    </recommendedName>
</protein>
<evidence type="ECO:0000256" key="2">
    <source>
        <dbReference type="ARBA" id="ARBA00022448"/>
    </source>
</evidence>
<evidence type="ECO:0000259" key="7">
    <source>
        <dbReference type="PROSITE" id="PS50903"/>
    </source>
</evidence>
<sequence length="60" mass="6583">MSEVAQHARWVCQVCNWVYDEAAGAPEHGIAPGTAFTDIPEDWYCPECGVTKADFELLGP</sequence>
<comment type="caution">
    <text evidence="8">The sequence shown here is derived from an EMBL/GenBank/DDBJ whole genome shotgun (WGS) entry which is preliminary data.</text>
</comment>
<dbReference type="CDD" id="cd00730">
    <property type="entry name" value="rubredoxin"/>
    <property type="match status" value="1"/>
</dbReference>
<evidence type="ECO:0000313" key="8">
    <source>
        <dbReference type="EMBL" id="NMG46285.1"/>
    </source>
</evidence>
<dbReference type="Pfam" id="PF00301">
    <property type="entry name" value="Rubredoxin"/>
    <property type="match status" value="1"/>
</dbReference>
<dbReference type="Proteomes" id="UP000623795">
    <property type="component" value="Unassembled WGS sequence"/>
</dbReference>
<keyword evidence="2 6" id="KW-0813">Transport</keyword>
<accession>A0ABX1Q4E0</accession>
<evidence type="ECO:0000256" key="1">
    <source>
        <dbReference type="ARBA" id="ARBA00005337"/>
    </source>
</evidence>
<comment type="similarity">
    <text evidence="1 6">Belongs to the rubredoxin family.</text>
</comment>
<dbReference type="InterPro" id="IPR050526">
    <property type="entry name" value="Rubredoxin_ET"/>
</dbReference>
<reference evidence="8 9" key="1">
    <citation type="submission" date="2019-12" db="EMBL/GenBank/DDBJ databases">
        <title>Comparative genomics gives insights into the taxonomy of the Azoarcus-Aromatoleum group and reveals separate origins of nif in the plant-associated Azoarcus and non-plant-associated Aromatoleum sub-groups.</title>
        <authorList>
            <person name="Lafos M."/>
            <person name="Maluk M."/>
            <person name="Batista M."/>
            <person name="Junghare M."/>
            <person name="Carmona M."/>
            <person name="Faoro H."/>
            <person name="Cruz L.M."/>
            <person name="Battistoni F."/>
            <person name="De Souza E."/>
            <person name="Pedrosa F."/>
            <person name="Chen W.-M."/>
            <person name="Poole P.S."/>
            <person name="Dixon R.A."/>
            <person name="James E.K."/>
        </authorList>
    </citation>
    <scope>NUCLEOTIDE SEQUENCE [LARGE SCALE GENOMIC DNA]</scope>
    <source>
        <strain evidence="8 9">Td21</strain>
    </source>
</reference>
<name>A0ABX1Q4E0_9RHOO</name>
<dbReference type="PROSITE" id="PS50903">
    <property type="entry name" value="RUBREDOXIN_LIKE"/>
    <property type="match status" value="1"/>
</dbReference>
<dbReference type="PANTHER" id="PTHR47627:SF1">
    <property type="entry name" value="RUBREDOXIN-1-RELATED"/>
    <property type="match status" value="1"/>
</dbReference>
<proteinExistence type="inferred from homology"/>